<dbReference type="Proteomes" id="UP000321039">
    <property type="component" value="Unassembled WGS sequence"/>
</dbReference>
<dbReference type="SUPFAM" id="SSF48179">
    <property type="entry name" value="6-phosphogluconate dehydrogenase C-terminal domain-like"/>
    <property type="match status" value="1"/>
</dbReference>
<dbReference type="Pfam" id="PF03721">
    <property type="entry name" value="UDPG_MGDP_dh_N"/>
    <property type="match status" value="1"/>
</dbReference>
<gene>
    <name evidence="6" type="ORF">FV139_15200</name>
</gene>
<dbReference type="InterPro" id="IPR036220">
    <property type="entry name" value="UDP-Glc/GDP-Man_DH_C_sf"/>
</dbReference>
<dbReference type="InterPro" id="IPR014026">
    <property type="entry name" value="UDP-Glc/GDP-Man_DH_dimer"/>
</dbReference>
<dbReference type="PIRSF" id="PIRSF500136">
    <property type="entry name" value="UDP_ManNAc_DH"/>
    <property type="match status" value="1"/>
</dbReference>
<dbReference type="RefSeq" id="WP_148069309.1">
    <property type="nucleotide sequence ID" value="NZ_VRZA01000005.1"/>
</dbReference>
<dbReference type="InterPro" id="IPR008927">
    <property type="entry name" value="6-PGluconate_DH-like_C_sf"/>
</dbReference>
<evidence type="ECO:0000256" key="3">
    <source>
        <dbReference type="ARBA" id="ARBA00023027"/>
    </source>
</evidence>
<protein>
    <submittedName>
        <fullName evidence="6">Nucleotide sugar dehydrogenase</fullName>
    </submittedName>
</protein>
<evidence type="ECO:0000256" key="4">
    <source>
        <dbReference type="PIRNR" id="PIRNR000124"/>
    </source>
</evidence>
<proteinExistence type="inferred from homology"/>
<dbReference type="Pfam" id="PF03720">
    <property type="entry name" value="UDPG_MGDP_dh_C"/>
    <property type="match status" value="1"/>
</dbReference>
<dbReference type="InterPro" id="IPR017476">
    <property type="entry name" value="UDP-Glc/GDP-Man"/>
</dbReference>
<dbReference type="SUPFAM" id="SSF51735">
    <property type="entry name" value="NAD(P)-binding Rossmann-fold domains"/>
    <property type="match status" value="1"/>
</dbReference>
<dbReference type="AlphaFoldDB" id="A0A5C8ZWY0"/>
<comment type="caution">
    <text evidence="6">The sequence shown here is derived from an EMBL/GenBank/DDBJ whole genome shotgun (WGS) entry which is preliminary data.</text>
</comment>
<comment type="similarity">
    <text evidence="1 4">Belongs to the UDP-glucose/GDP-mannose dehydrogenase family.</text>
</comment>
<dbReference type="GO" id="GO:0051287">
    <property type="term" value="F:NAD binding"/>
    <property type="evidence" value="ECO:0007669"/>
    <property type="project" value="InterPro"/>
</dbReference>
<dbReference type="Pfam" id="PF00984">
    <property type="entry name" value="UDPG_MGDP_dh"/>
    <property type="match status" value="1"/>
</dbReference>
<sequence>MSVNRGTVAVIGLGYVGLPLAVALGRMGPTIGYDTGPGRVASLQAGRDPSGEVAADSLAAAGQLSFSDRAEDLAPASVYIVAVPTPIDDAHQPDLSALRAACEAVGPGLAAGDLVIFESTVYPGCTEEVCVPLLAALSGLSWNEPGGFHVGYSPERINPGDGEHSLHNVIKVVAGDCPDTLGRMESLYGAVVEAGLHRASSIKVAEAAKVIENTQRDLNIALMNELAMIFHRLDIDTLEVLEAAGTKWNFLPFRPGLVGGHCIGVDPYYLTYKAQAAGFHPQVVLGGRRTNDGMGRYIAQQTVKQLARAGHPVSGARVDILGLAFKENCSDLRNTRVADIVGELQEFGCEVRVHDPLVSPEEARREYGLTLSSWEELGESSAVILAVPHREIMARGLEGVRSLLVGDGLVVDVKSVLPREDAAGLRIWRL</sequence>
<evidence type="ECO:0000313" key="7">
    <source>
        <dbReference type="Proteomes" id="UP000321039"/>
    </source>
</evidence>
<dbReference type="PANTHER" id="PTHR43491">
    <property type="entry name" value="UDP-N-ACETYL-D-MANNOSAMINE DEHYDROGENASE"/>
    <property type="match status" value="1"/>
</dbReference>
<feature type="domain" description="UDP-glucose/GDP-mannose dehydrogenase C-terminal" evidence="5">
    <location>
        <begin position="319"/>
        <end position="419"/>
    </location>
</feature>
<dbReference type="InterPro" id="IPR001732">
    <property type="entry name" value="UDP-Glc/GDP-Man_DH_N"/>
</dbReference>
<keyword evidence="7" id="KW-1185">Reference proteome</keyword>
<dbReference type="PIRSF" id="PIRSF000124">
    <property type="entry name" value="UDPglc_GDPman_dh"/>
    <property type="match status" value="1"/>
</dbReference>
<dbReference type="InterPro" id="IPR014027">
    <property type="entry name" value="UDP-Glc/GDP-Man_DH_C"/>
</dbReference>
<dbReference type="GO" id="GO:0000271">
    <property type="term" value="P:polysaccharide biosynthetic process"/>
    <property type="evidence" value="ECO:0007669"/>
    <property type="project" value="InterPro"/>
</dbReference>
<dbReference type="InterPro" id="IPR036291">
    <property type="entry name" value="NAD(P)-bd_dom_sf"/>
</dbReference>
<dbReference type="Gene3D" id="3.40.50.720">
    <property type="entry name" value="NAD(P)-binding Rossmann-like Domain"/>
    <property type="match status" value="2"/>
</dbReference>
<dbReference type="GO" id="GO:0016616">
    <property type="term" value="F:oxidoreductase activity, acting on the CH-OH group of donors, NAD or NADP as acceptor"/>
    <property type="evidence" value="ECO:0007669"/>
    <property type="project" value="InterPro"/>
</dbReference>
<dbReference type="NCBIfam" id="TIGR03026">
    <property type="entry name" value="NDP-sugDHase"/>
    <property type="match status" value="1"/>
</dbReference>
<keyword evidence="3" id="KW-0520">NAD</keyword>
<dbReference type="SMART" id="SM00984">
    <property type="entry name" value="UDPG_MGDP_dh_C"/>
    <property type="match status" value="1"/>
</dbReference>
<evidence type="ECO:0000256" key="1">
    <source>
        <dbReference type="ARBA" id="ARBA00006601"/>
    </source>
</evidence>
<dbReference type="PANTHER" id="PTHR43491:SF2">
    <property type="entry name" value="UDP-N-ACETYL-D-MANNOSAMINE DEHYDROGENASE"/>
    <property type="match status" value="1"/>
</dbReference>
<dbReference type="InterPro" id="IPR028359">
    <property type="entry name" value="UDP_ManNAc/GlcNAc_DH"/>
</dbReference>
<name>A0A5C8ZWY0_9GAMM</name>
<keyword evidence="2" id="KW-0560">Oxidoreductase</keyword>
<dbReference type="EMBL" id="VRZA01000005">
    <property type="protein sequence ID" value="TXS92070.1"/>
    <property type="molecule type" value="Genomic_DNA"/>
</dbReference>
<evidence type="ECO:0000256" key="2">
    <source>
        <dbReference type="ARBA" id="ARBA00023002"/>
    </source>
</evidence>
<reference evidence="6 7" key="1">
    <citation type="submission" date="2019-08" db="EMBL/GenBank/DDBJ databases">
        <title>Parahaliea maris sp. nov., isolated from the surface seawater.</title>
        <authorList>
            <person name="Liu Y."/>
        </authorList>
    </citation>
    <scope>NUCLEOTIDE SEQUENCE [LARGE SCALE GENOMIC DNA]</scope>
    <source>
        <strain evidence="6 7">HSLHS9</strain>
    </source>
</reference>
<dbReference type="GO" id="GO:0016628">
    <property type="term" value="F:oxidoreductase activity, acting on the CH-CH group of donors, NAD or NADP as acceptor"/>
    <property type="evidence" value="ECO:0007669"/>
    <property type="project" value="InterPro"/>
</dbReference>
<organism evidence="6 7">
    <name type="scientific">Parahaliea maris</name>
    <dbReference type="NCBI Taxonomy" id="2716870"/>
    <lineage>
        <taxon>Bacteria</taxon>
        <taxon>Pseudomonadati</taxon>
        <taxon>Pseudomonadota</taxon>
        <taxon>Gammaproteobacteria</taxon>
        <taxon>Cellvibrionales</taxon>
        <taxon>Halieaceae</taxon>
        <taxon>Parahaliea</taxon>
    </lineage>
</organism>
<dbReference type="SUPFAM" id="SSF52413">
    <property type="entry name" value="UDP-glucose/GDP-mannose dehydrogenase C-terminal domain"/>
    <property type="match status" value="1"/>
</dbReference>
<accession>A0A5C8ZWY0</accession>
<evidence type="ECO:0000259" key="5">
    <source>
        <dbReference type="SMART" id="SM00984"/>
    </source>
</evidence>
<evidence type="ECO:0000313" key="6">
    <source>
        <dbReference type="EMBL" id="TXS92070.1"/>
    </source>
</evidence>